<gene>
    <name evidence="2" type="ORF">J2S18_001203</name>
</gene>
<dbReference type="EMBL" id="JAUSUF010000002">
    <property type="protein sequence ID" value="MDQ0149273.1"/>
    <property type="molecule type" value="Genomic_DNA"/>
</dbReference>
<evidence type="ECO:0000313" key="2">
    <source>
        <dbReference type="EMBL" id="MDQ0149273.1"/>
    </source>
</evidence>
<proteinExistence type="predicted"/>
<accession>A0ABT9USH8</accession>
<dbReference type="RefSeq" id="WP_307484490.1">
    <property type="nucleotide sequence ID" value="NZ_JAUSUF010000002.1"/>
</dbReference>
<sequence>MNKNFIPEKFISKKEENNNKSINRGIVLLLLANILIFPINISNVNKAFSEKNNTKKENVVEKRIDVKSELINWIDLLHKHTNYGDIEDNSGKIVLKNVKDIKKIEKDLTIKKVWNEDKKYYLNVLGD</sequence>
<keyword evidence="1" id="KW-0472">Membrane</keyword>
<evidence type="ECO:0000256" key="1">
    <source>
        <dbReference type="SAM" id="Phobius"/>
    </source>
</evidence>
<keyword evidence="1" id="KW-1133">Transmembrane helix</keyword>
<protein>
    <submittedName>
        <fullName evidence="2">Uncharacterized protein</fullName>
    </submittedName>
</protein>
<dbReference type="Proteomes" id="UP001228504">
    <property type="component" value="Unassembled WGS sequence"/>
</dbReference>
<keyword evidence="1" id="KW-0812">Transmembrane</keyword>
<keyword evidence="3" id="KW-1185">Reference proteome</keyword>
<evidence type="ECO:0000313" key="3">
    <source>
        <dbReference type="Proteomes" id="UP001228504"/>
    </source>
</evidence>
<organism evidence="2 3">
    <name type="scientific">Eubacterium multiforme</name>
    <dbReference type="NCBI Taxonomy" id="83339"/>
    <lineage>
        <taxon>Bacteria</taxon>
        <taxon>Bacillati</taxon>
        <taxon>Bacillota</taxon>
        <taxon>Clostridia</taxon>
        <taxon>Eubacteriales</taxon>
        <taxon>Eubacteriaceae</taxon>
        <taxon>Eubacterium</taxon>
    </lineage>
</organism>
<name>A0ABT9USH8_9FIRM</name>
<feature type="transmembrane region" description="Helical" evidence="1">
    <location>
        <begin position="21"/>
        <end position="41"/>
    </location>
</feature>
<comment type="caution">
    <text evidence="2">The sequence shown here is derived from an EMBL/GenBank/DDBJ whole genome shotgun (WGS) entry which is preliminary data.</text>
</comment>
<reference evidence="2 3" key="1">
    <citation type="submission" date="2023-07" db="EMBL/GenBank/DDBJ databases">
        <title>Genomic Encyclopedia of Type Strains, Phase IV (KMG-IV): sequencing the most valuable type-strain genomes for metagenomic binning, comparative biology and taxonomic classification.</title>
        <authorList>
            <person name="Goeker M."/>
        </authorList>
    </citation>
    <scope>NUCLEOTIDE SEQUENCE [LARGE SCALE GENOMIC DNA]</scope>
    <source>
        <strain evidence="2 3">DSM 20694</strain>
    </source>
</reference>